<dbReference type="EMBL" id="LLXI01002581">
    <property type="protein sequence ID" value="PKY57510.1"/>
    <property type="molecule type" value="Genomic_DNA"/>
</dbReference>
<accession>A0A2I1HFA0</accession>
<reference evidence="2 3" key="1">
    <citation type="submission" date="2015-10" db="EMBL/GenBank/DDBJ databases">
        <title>Genome analyses suggest a sexual origin of heterokaryosis in a supposedly ancient asexual fungus.</title>
        <authorList>
            <person name="Ropars J."/>
            <person name="Sedzielewska K."/>
            <person name="Noel J."/>
            <person name="Charron P."/>
            <person name="Farinelli L."/>
            <person name="Marton T."/>
            <person name="Kruger M."/>
            <person name="Pelin A."/>
            <person name="Brachmann A."/>
            <person name="Corradi N."/>
        </authorList>
    </citation>
    <scope>NUCLEOTIDE SEQUENCE [LARGE SCALE GENOMIC DNA]</scope>
    <source>
        <strain evidence="2 3">A4</strain>
    </source>
</reference>
<proteinExistence type="predicted"/>
<name>A0A2I1HFA0_9GLOM</name>
<gene>
    <name evidence="2" type="ORF">RhiirA4_549682</name>
</gene>
<keyword evidence="3" id="KW-1185">Reference proteome</keyword>
<dbReference type="Gene3D" id="2.40.10.10">
    <property type="entry name" value="Trypsin-like serine proteases"/>
    <property type="match status" value="2"/>
</dbReference>
<dbReference type="Proteomes" id="UP000234323">
    <property type="component" value="Unassembled WGS sequence"/>
</dbReference>
<dbReference type="VEuPathDB" id="FungiDB:RhiirFUN_024530"/>
<dbReference type="AlphaFoldDB" id="A0A2I1HFA0"/>
<evidence type="ECO:0000313" key="3">
    <source>
        <dbReference type="Proteomes" id="UP000234323"/>
    </source>
</evidence>
<protein>
    <recommendedName>
        <fullName evidence="4">Serine protease</fullName>
    </recommendedName>
</protein>
<dbReference type="VEuPathDB" id="FungiDB:RhiirA1_444701"/>
<dbReference type="InterPro" id="IPR009003">
    <property type="entry name" value="Peptidase_S1_PA"/>
</dbReference>
<dbReference type="VEuPathDB" id="FungiDB:FUN_025132"/>
<evidence type="ECO:0000256" key="1">
    <source>
        <dbReference type="SAM" id="SignalP"/>
    </source>
</evidence>
<keyword evidence="1" id="KW-0732">Signal</keyword>
<dbReference type="VEuPathDB" id="FungiDB:RhiirFUN_024529"/>
<feature type="chain" id="PRO_5014153021" description="Serine protease" evidence="1">
    <location>
        <begin position="25"/>
        <end position="512"/>
    </location>
</feature>
<comment type="caution">
    <text evidence="2">The sequence shown here is derived from an EMBL/GenBank/DDBJ whole genome shotgun (WGS) entry which is preliminary data.</text>
</comment>
<dbReference type="VEuPathDB" id="FungiDB:RhiirA1_444484"/>
<evidence type="ECO:0000313" key="2">
    <source>
        <dbReference type="EMBL" id="PKY57510.1"/>
    </source>
</evidence>
<evidence type="ECO:0008006" key="4">
    <source>
        <dbReference type="Google" id="ProtNLM"/>
    </source>
</evidence>
<dbReference type="SUPFAM" id="SSF50494">
    <property type="entry name" value="Trypsin-like serine proteases"/>
    <property type="match status" value="1"/>
</dbReference>
<dbReference type="InterPro" id="IPR043504">
    <property type="entry name" value="Peptidase_S1_PA_chymotrypsin"/>
</dbReference>
<dbReference type="VEuPathDB" id="FungiDB:FUN_025131"/>
<sequence>MNEKFIFYILIVLTVITNSKYTVAGSIITKVFDIEDTIAYWTPERMRDAITLTNNESDNNKPNFRTKRNRLLVKKANFNPYVPYGKLFFHNTGDGKNYACTASVIRTDNGNIGLTAAHCIYNQNNNWSSNMVFCPGFQNGECPVAIPVKGGSVEVVNEKYYYDYGMIKFNYDQGKLQDKTGCFDWDTNPGDTVNNITAIGYPVNGEIENCKKDGNSLCQWSGSSFRSGSFRYVPINTGSGSSGGPWIRNYDNKTQTGWVIGNTSASSKGSSNSPIYAYDEFTKLINEAVYVNVGVCGSSANFPAKIRKPDSPPEKHIHVLVEPPVSNYLLEELLNKSVYGHYNIGFDVVVNPKRKSTKWTVNIERATFKDLKDYIRELYKPPALENDGAELNFMSDEIDIHIGTILHSERCCSCSCQLNLLYLLRRHQIHSATFPKVCELCGLSDDPSPTSGVSFYEDDFKIIPEKLIEGRGNLDCAIEHLYKWNGRKRKAEEIDGGRVVDTQENDTLWNVL</sequence>
<organism evidence="2 3">
    <name type="scientific">Rhizophagus irregularis</name>
    <dbReference type="NCBI Taxonomy" id="588596"/>
    <lineage>
        <taxon>Eukaryota</taxon>
        <taxon>Fungi</taxon>
        <taxon>Fungi incertae sedis</taxon>
        <taxon>Mucoromycota</taxon>
        <taxon>Glomeromycotina</taxon>
        <taxon>Glomeromycetes</taxon>
        <taxon>Glomerales</taxon>
        <taxon>Glomeraceae</taxon>
        <taxon>Rhizophagus</taxon>
    </lineage>
</organism>
<feature type="signal peptide" evidence="1">
    <location>
        <begin position="1"/>
        <end position="24"/>
    </location>
</feature>